<keyword evidence="2" id="KW-1185">Reference proteome</keyword>
<reference evidence="2" key="1">
    <citation type="journal article" date="2019" name="Int. J. Syst. Evol. Microbiol.">
        <title>The Global Catalogue of Microorganisms (GCM) 10K type strain sequencing project: providing services to taxonomists for standard genome sequencing and annotation.</title>
        <authorList>
            <consortium name="The Broad Institute Genomics Platform"/>
            <consortium name="The Broad Institute Genome Sequencing Center for Infectious Disease"/>
            <person name="Wu L."/>
            <person name="Ma J."/>
        </authorList>
    </citation>
    <scope>NUCLEOTIDE SEQUENCE [LARGE SCALE GENOMIC DNA]</scope>
    <source>
        <strain evidence="2">CGMCC 1.12778</strain>
    </source>
</reference>
<comment type="caution">
    <text evidence="1">The sequence shown here is derived from an EMBL/GenBank/DDBJ whole genome shotgun (WGS) entry which is preliminary data.</text>
</comment>
<evidence type="ECO:0000313" key="2">
    <source>
        <dbReference type="Proteomes" id="UP000643279"/>
    </source>
</evidence>
<protein>
    <submittedName>
        <fullName evidence="1">Uncharacterized protein</fullName>
    </submittedName>
</protein>
<organism evidence="1 2">
    <name type="scientific">Arthrobacter liuii</name>
    <dbReference type="NCBI Taxonomy" id="1476996"/>
    <lineage>
        <taxon>Bacteria</taxon>
        <taxon>Bacillati</taxon>
        <taxon>Actinomycetota</taxon>
        <taxon>Actinomycetes</taxon>
        <taxon>Micrococcales</taxon>
        <taxon>Micrococcaceae</taxon>
        <taxon>Arthrobacter</taxon>
    </lineage>
</organism>
<proteinExistence type="predicted"/>
<gene>
    <name evidence="1" type="ORF">GCM10007170_28240</name>
</gene>
<dbReference type="EMBL" id="BMFW01000013">
    <property type="protein sequence ID" value="GGH97606.1"/>
    <property type="molecule type" value="Genomic_DNA"/>
</dbReference>
<sequence>MNFLRTICGLAVRKYKGRVGTEVATTAAPAYAMIDPGKAFDLDIERASMFIGMAREWTPGSAGREVERNGMGWRILRAYHGLRHP</sequence>
<accession>A0ABQ2AXY7</accession>
<name>A0ABQ2AXY7_9MICC</name>
<dbReference type="Proteomes" id="UP000643279">
    <property type="component" value="Unassembled WGS sequence"/>
</dbReference>
<evidence type="ECO:0000313" key="1">
    <source>
        <dbReference type="EMBL" id="GGH97606.1"/>
    </source>
</evidence>